<reference evidence="4" key="1">
    <citation type="submission" date="2022-07" db="EMBL/GenBank/DDBJ databases">
        <title>Chromosome-level genome of Muraenolepis orangiensis.</title>
        <authorList>
            <person name="Kim J."/>
        </authorList>
    </citation>
    <scope>NUCLEOTIDE SEQUENCE</scope>
    <source>
        <strain evidence="4">KU_S4_2022</strain>
        <tissue evidence="4">Muscle</tissue>
    </source>
</reference>
<proteinExistence type="predicted"/>
<gene>
    <name evidence="4" type="ORF">NHX12_032239</name>
</gene>
<dbReference type="Gene3D" id="3.40.50.300">
    <property type="entry name" value="P-loop containing nucleotide triphosphate hydrolases"/>
    <property type="match status" value="1"/>
</dbReference>
<comment type="caution">
    <text evidence="4">The sequence shown here is derived from an EMBL/GenBank/DDBJ whole genome shotgun (WGS) entry which is preliminary data.</text>
</comment>
<dbReference type="PANTHER" id="PTHR46688:SF1">
    <property type="entry name" value="ADP-RIBOSYLATION FACTOR-LIKE PROTEIN 16"/>
    <property type="match status" value="1"/>
</dbReference>
<dbReference type="Proteomes" id="UP001148018">
    <property type="component" value="Unassembled WGS sequence"/>
</dbReference>
<dbReference type="Pfam" id="PF00025">
    <property type="entry name" value="Arf"/>
    <property type="match status" value="1"/>
</dbReference>
<dbReference type="OrthoDB" id="365445at2759"/>
<evidence type="ECO:0000256" key="1">
    <source>
        <dbReference type="ARBA" id="ARBA00022741"/>
    </source>
</evidence>
<keyword evidence="5" id="KW-1185">Reference proteome</keyword>
<dbReference type="GO" id="GO:0003924">
    <property type="term" value="F:GTPase activity"/>
    <property type="evidence" value="ECO:0007669"/>
    <property type="project" value="InterPro"/>
</dbReference>
<keyword evidence="1 3" id="KW-0547">Nucleotide-binding</keyword>
<keyword evidence="2 3" id="KW-0342">GTP-binding</keyword>
<dbReference type="AlphaFoldDB" id="A0A9Q0E6S2"/>
<dbReference type="InterPro" id="IPR027417">
    <property type="entry name" value="P-loop_NTPase"/>
</dbReference>
<sequence>MVDSANIFQVSSSCIQLLSVLSAPSLNAASVLVIFNKRDLPCTMSPMEMRSLFRMDDIIASGAQPITMLEVSARSGTGLKEVLGWLDSNASK</sequence>
<evidence type="ECO:0000256" key="3">
    <source>
        <dbReference type="PIRSR" id="PIRSR606689-1"/>
    </source>
</evidence>
<organism evidence="4 5">
    <name type="scientific">Muraenolepis orangiensis</name>
    <name type="common">Patagonian moray cod</name>
    <dbReference type="NCBI Taxonomy" id="630683"/>
    <lineage>
        <taxon>Eukaryota</taxon>
        <taxon>Metazoa</taxon>
        <taxon>Chordata</taxon>
        <taxon>Craniata</taxon>
        <taxon>Vertebrata</taxon>
        <taxon>Euteleostomi</taxon>
        <taxon>Actinopterygii</taxon>
        <taxon>Neopterygii</taxon>
        <taxon>Teleostei</taxon>
        <taxon>Neoteleostei</taxon>
        <taxon>Acanthomorphata</taxon>
        <taxon>Zeiogadaria</taxon>
        <taxon>Gadariae</taxon>
        <taxon>Gadiformes</taxon>
        <taxon>Muraenolepidoidei</taxon>
        <taxon>Muraenolepididae</taxon>
        <taxon>Muraenolepis</taxon>
    </lineage>
</organism>
<accession>A0A9Q0E6S2</accession>
<protein>
    <recommendedName>
        <fullName evidence="6">ADP-ribosylation factor-like protein 16</fullName>
    </recommendedName>
</protein>
<dbReference type="EMBL" id="JANIIK010000047">
    <property type="protein sequence ID" value="KAJ3601266.1"/>
    <property type="molecule type" value="Genomic_DNA"/>
</dbReference>
<feature type="binding site" evidence="3">
    <location>
        <begin position="36"/>
        <end position="39"/>
    </location>
    <ligand>
        <name>GTP</name>
        <dbReference type="ChEBI" id="CHEBI:37565"/>
    </ligand>
</feature>
<dbReference type="PANTHER" id="PTHR46688">
    <property type="entry name" value="ADP-RIBOSYLATION FACTOR-LIKE PROTEIN 16"/>
    <property type="match status" value="1"/>
</dbReference>
<dbReference type="SUPFAM" id="SSF52540">
    <property type="entry name" value="P-loop containing nucleoside triphosphate hydrolases"/>
    <property type="match status" value="1"/>
</dbReference>
<dbReference type="GO" id="GO:0005525">
    <property type="term" value="F:GTP binding"/>
    <property type="evidence" value="ECO:0007669"/>
    <property type="project" value="UniProtKB-KW"/>
</dbReference>
<evidence type="ECO:0000313" key="5">
    <source>
        <dbReference type="Proteomes" id="UP001148018"/>
    </source>
</evidence>
<evidence type="ECO:0008006" key="6">
    <source>
        <dbReference type="Google" id="ProtNLM"/>
    </source>
</evidence>
<dbReference type="InterPro" id="IPR006689">
    <property type="entry name" value="Small_GTPase_ARF/SAR"/>
</dbReference>
<evidence type="ECO:0000256" key="2">
    <source>
        <dbReference type="ARBA" id="ARBA00023134"/>
    </source>
</evidence>
<name>A0A9Q0E6S2_9TELE</name>
<evidence type="ECO:0000313" key="4">
    <source>
        <dbReference type="EMBL" id="KAJ3601266.1"/>
    </source>
</evidence>